<keyword evidence="2" id="KW-1185">Reference proteome</keyword>
<dbReference type="Proteomes" id="UP001564760">
    <property type="component" value="Unassembled WGS sequence"/>
</dbReference>
<comment type="caution">
    <text evidence="1">The sequence shown here is derived from an EMBL/GenBank/DDBJ whole genome shotgun (WGS) entry which is preliminary data.</text>
</comment>
<dbReference type="EMBL" id="JBGEDP010000001">
    <property type="protein sequence ID" value="MEY8017291.1"/>
    <property type="molecule type" value="Genomic_DNA"/>
</dbReference>
<sequence>MGFSDAAIRVLVEDRDKLGEMTGIVTAHRDTGRQSLQTEKIIATYDSLVNRVPA</sequence>
<evidence type="ECO:0000313" key="2">
    <source>
        <dbReference type="Proteomes" id="UP001564760"/>
    </source>
</evidence>
<proteinExistence type="predicted"/>
<name>A0ABV4C787_9MYCO</name>
<gene>
    <name evidence="1" type="ORF">AB8998_20960</name>
</gene>
<accession>A0ABV4C787</accession>
<dbReference type="RefSeq" id="WP_369739604.1">
    <property type="nucleotide sequence ID" value="NZ_JBGEDP010000001.1"/>
</dbReference>
<organism evidence="1 2">
    <name type="scientific">Mycobacterium servetii</name>
    <dbReference type="NCBI Taxonomy" id="3237418"/>
    <lineage>
        <taxon>Bacteria</taxon>
        <taxon>Bacillati</taxon>
        <taxon>Actinomycetota</taxon>
        <taxon>Actinomycetes</taxon>
        <taxon>Mycobacteriales</taxon>
        <taxon>Mycobacteriaceae</taxon>
        <taxon>Mycobacterium</taxon>
    </lineage>
</organism>
<evidence type="ECO:0000313" key="1">
    <source>
        <dbReference type="EMBL" id="MEY8017291.1"/>
    </source>
</evidence>
<protein>
    <submittedName>
        <fullName evidence="1">Uncharacterized protein</fullName>
    </submittedName>
</protein>
<reference evidence="1 2" key="1">
    <citation type="submission" date="2024-08" db="EMBL/GenBank/DDBJ databases">
        <title>Mycobacterium servetensis sp. nov., a novel rapid-growing mycobacterial species recovered from a human patient in Zaragoza, Spain.</title>
        <authorList>
            <person name="Tristancho-Baro A.I."/>
            <person name="Buenestado-Serrano S."/>
            <person name="Garcia De Viedma D."/>
            <person name="Milagro-Beamonte A."/>
            <person name="Burillo N."/>
            <person name="Sanz S."/>
            <person name="Lopez-Calleja A.I."/>
            <person name="Penas-Utrilla D."/>
            <person name="Guardingo M."/>
            <person name="Garcia M.J."/>
            <person name="Vinuelas-Bayon J."/>
        </authorList>
    </citation>
    <scope>NUCLEOTIDE SEQUENCE [LARGE SCALE GENOMIC DNA]</scope>
    <source>
        <strain evidence="2">HUMS_12744610</strain>
    </source>
</reference>